<dbReference type="InterPro" id="IPR018244">
    <property type="entry name" value="Allrgn_V5/Tpx1_CS"/>
</dbReference>
<reference evidence="4" key="1">
    <citation type="submission" date="2025-08" db="UniProtKB">
        <authorList>
            <consortium name="RefSeq"/>
        </authorList>
    </citation>
    <scope>IDENTIFICATION</scope>
</reference>
<dbReference type="PROSITE" id="PS01010">
    <property type="entry name" value="CRISP_2"/>
    <property type="match status" value="1"/>
</dbReference>
<dbReference type="InterPro" id="IPR035940">
    <property type="entry name" value="CAP_sf"/>
</dbReference>
<name>A0ABM0ZXP3_APLCA</name>
<dbReference type="SUPFAM" id="SSF55797">
    <property type="entry name" value="PR-1-like"/>
    <property type="match status" value="1"/>
</dbReference>
<sequence>MRRAAVSVLVSVLCLVTCCWGGHLKSLTWGDKQAFLDAHNQARRQEGAGLRDLTWSDDLANKVSVLASTCRMSHTPASRRYWGENIMATSNRHISARLVAAQATEMWVSERAYNDGTYRCMTDGSCGHYTQVVWRDTRQVGCAVSTCDYTWDLGTLVVCSYYPPGNWMGEKPF</sequence>
<proteinExistence type="predicted"/>
<protein>
    <submittedName>
        <fullName evidence="4">Pathogenesis-related protein 1A</fullName>
    </submittedName>
</protein>
<dbReference type="PANTHER" id="PTHR10334">
    <property type="entry name" value="CYSTEINE-RICH SECRETORY PROTEIN-RELATED"/>
    <property type="match status" value="1"/>
</dbReference>
<evidence type="ECO:0000256" key="1">
    <source>
        <dbReference type="SAM" id="SignalP"/>
    </source>
</evidence>
<keyword evidence="3" id="KW-1185">Reference proteome</keyword>
<feature type="chain" id="PRO_5047433197" evidence="1">
    <location>
        <begin position="22"/>
        <end position="173"/>
    </location>
</feature>
<dbReference type="Pfam" id="PF00188">
    <property type="entry name" value="CAP"/>
    <property type="match status" value="1"/>
</dbReference>
<dbReference type="PROSITE" id="PS01009">
    <property type="entry name" value="CRISP_1"/>
    <property type="match status" value="1"/>
</dbReference>
<dbReference type="InterPro" id="IPR014044">
    <property type="entry name" value="CAP_dom"/>
</dbReference>
<evidence type="ECO:0000313" key="4">
    <source>
        <dbReference type="RefSeq" id="XP_012936626.2"/>
    </source>
</evidence>
<keyword evidence="1" id="KW-0732">Signal</keyword>
<dbReference type="PRINTS" id="PR00837">
    <property type="entry name" value="V5TPXLIKE"/>
</dbReference>
<evidence type="ECO:0000313" key="3">
    <source>
        <dbReference type="Proteomes" id="UP000694888"/>
    </source>
</evidence>
<organism evidence="3 4">
    <name type="scientific">Aplysia californica</name>
    <name type="common">California sea hare</name>
    <dbReference type="NCBI Taxonomy" id="6500"/>
    <lineage>
        <taxon>Eukaryota</taxon>
        <taxon>Metazoa</taxon>
        <taxon>Spiralia</taxon>
        <taxon>Lophotrochozoa</taxon>
        <taxon>Mollusca</taxon>
        <taxon>Gastropoda</taxon>
        <taxon>Heterobranchia</taxon>
        <taxon>Euthyneura</taxon>
        <taxon>Tectipleura</taxon>
        <taxon>Aplysiida</taxon>
        <taxon>Aplysioidea</taxon>
        <taxon>Aplysiidae</taxon>
        <taxon>Aplysia</taxon>
    </lineage>
</organism>
<accession>A0ABM0ZXP3</accession>
<feature type="signal peptide" evidence="1">
    <location>
        <begin position="1"/>
        <end position="21"/>
    </location>
</feature>
<gene>
    <name evidence="4" type="primary">LOC101858018</name>
</gene>
<dbReference type="Gene3D" id="3.40.33.10">
    <property type="entry name" value="CAP"/>
    <property type="match status" value="1"/>
</dbReference>
<dbReference type="InterPro" id="IPR001283">
    <property type="entry name" value="CRISP-related"/>
</dbReference>
<dbReference type="Proteomes" id="UP000694888">
    <property type="component" value="Unplaced"/>
</dbReference>
<dbReference type="SMART" id="SM00198">
    <property type="entry name" value="SCP"/>
    <property type="match status" value="1"/>
</dbReference>
<evidence type="ECO:0000259" key="2">
    <source>
        <dbReference type="SMART" id="SM00198"/>
    </source>
</evidence>
<dbReference type="GeneID" id="101858018"/>
<dbReference type="RefSeq" id="XP_012936626.2">
    <property type="nucleotide sequence ID" value="XM_013081172.2"/>
</dbReference>
<feature type="domain" description="SCP" evidence="2">
    <location>
        <begin position="30"/>
        <end position="169"/>
    </location>
</feature>